<dbReference type="Proteomes" id="UP000530514">
    <property type="component" value="Unassembled WGS sequence"/>
</dbReference>
<organism evidence="1 2">
    <name type="scientific">Thermoactinomyces daqus</name>
    <dbReference type="NCBI Taxonomy" id="1329516"/>
    <lineage>
        <taxon>Bacteria</taxon>
        <taxon>Bacillati</taxon>
        <taxon>Bacillota</taxon>
        <taxon>Bacilli</taxon>
        <taxon>Bacillales</taxon>
        <taxon>Thermoactinomycetaceae</taxon>
        <taxon>Thermoactinomyces</taxon>
    </lineage>
</organism>
<dbReference type="OrthoDB" id="572713at2"/>
<gene>
    <name evidence="1" type="ORF">H1164_16680</name>
</gene>
<accession>A0A7W2AJJ7</accession>
<name>A0A7W2AJJ7_9BACL</name>
<dbReference type="Pfam" id="PF22014">
    <property type="entry name" value="DUF6932"/>
    <property type="match status" value="1"/>
</dbReference>
<dbReference type="InterPro" id="IPR053860">
    <property type="entry name" value="DUF6932"/>
</dbReference>
<sequence>MLRFNEYGYLPPGIHEMTIDELKESILVKGDESVSVWNEPWRRYLVLNLEVLLQPLWQLGFDEVFLDGSFCSIKEKPGDIDAYFELDLKVENRYQALEQVYILAHELNSLSTVPVWNWWEKRPNADGEMKSEMWHQFRCEVYPNCYGVYAFQNQDGGRIKFDQLFRYDENGIEKGIVKLLLKG</sequence>
<comment type="caution">
    <text evidence="1">The sequence shown here is derived from an EMBL/GenBank/DDBJ whole genome shotgun (WGS) entry which is preliminary data.</text>
</comment>
<keyword evidence="2" id="KW-1185">Reference proteome</keyword>
<dbReference type="RefSeq" id="WP_033099388.1">
    <property type="nucleotide sequence ID" value="NZ_JACEIP010000042.1"/>
</dbReference>
<dbReference type="AlphaFoldDB" id="A0A7W2AJJ7"/>
<evidence type="ECO:0000313" key="2">
    <source>
        <dbReference type="Proteomes" id="UP000530514"/>
    </source>
</evidence>
<proteinExistence type="predicted"/>
<reference evidence="1 2" key="1">
    <citation type="submission" date="2020-07" db="EMBL/GenBank/DDBJ databases">
        <authorList>
            <person name="Feng H."/>
        </authorList>
    </citation>
    <scope>NUCLEOTIDE SEQUENCE [LARGE SCALE GENOMIC DNA]</scope>
    <source>
        <strain evidence="2">s-11</strain>
    </source>
</reference>
<dbReference type="EMBL" id="JACEIP010000042">
    <property type="protein sequence ID" value="MBA4544470.1"/>
    <property type="molecule type" value="Genomic_DNA"/>
</dbReference>
<evidence type="ECO:0000313" key="1">
    <source>
        <dbReference type="EMBL" id="MBA4544470.1"/>
    </source>
</evidence>
<protein>
    <submittedName>
        <fullName evidence="1">Uncharacterized protein</fullName>
    </submittedName>
</protein>